<dbReference type="CDD" id="cd18095">
    <property type="entry name" value="SpoU-like_rRNA-MTase"/>
    <property type="match status" value="1"/>
</dbReference>
<comment type="similarity">
    <text evidence="1">Belongs to the class IV-like SAM-binding methyltransferase superfamily. RNA methyltransferase TrmH family.</text>
</comment>
<dbReference type="Pfam" id="PF00588">
    <property type="entry name" value="SpoU_methylase"/>
    <property type="match status" value="1"/>
</dbReference>
<keyword evidence="6" id="KW-1185">Reference proteome</keyword>
<dbReference type="PANTHER" id="PTHR43191">
    <property type="entry name" value="RRNA METHYLTRANSFERASE 3"/>
    <property type="match status" value="1"/>
</dbReference>
<dbReference type="Gene3D" id="3.40.1280.10">
    <property type="match status" value="1"/>
</dbReference>
<evidence type="ECO:0000259" key="4">
    <source>
        <dbReference type="SMART" id="SM00967"/>
    </source>
</evidence>
<dbReference type="Gene3D" id="3.30.1330.30">
    <property type="match status" value="1"/>
</dbReference>
<dbReference type="Pfam" id="PF22435">
    <property type="entry name" value="MRM3-like_sub_bind"/>
    <property type="match status" value="1"/>
</dbReference>
<organism evidence="5 6">
    <name type="scientific">Ligilactobacillus apodemi DSM 16634 = JCM 16172</name>
    <dbReference type="NCBI Taxonomy" id="1423724"/>
    <lineage>
        <taxon>Bacteria</taxon>
        <taxon>Bacillati</taxon>
        <taxon>Bacillota</taxon>
        <taxon>Bacilli</taxon>
        <taxon>Lactobacillales</taxon>
        <taxon>Lactobacillaceae</taxon>
        <taxon>Ligilactobacillus</taxon>
    </lineage>
</organism>
<sequence>MIMKEITSVSNQQVKDWKKLATKKARQKENRYLLDGWHLVKEALKAKQPITKILVTPTFKHIDELELPTETELISISEQVAKQLSETKTPQGIFAEVKITQTNIDPTKVSGAWLFLDGVQDPGNIGTMVRTSDAAGFKGVVFGKNTADMYQPKVVRSMQGSQFHIDLVSADLLTWVDAFKAQAKPVFGSELNEAARSYDQVGRHQDFALIMGNEGNGMDPELLNKTSLNLYIPIKGHAESLNVAVAAGILMFQLID</sequence>
<dbReference type="EMBL" id="AZFT01000053">
    <property type="protein sequence ID" value="KRL83762.1"/>
    <property type="molecule type" value="Genomic_DNA"/>
</dbReference>
<dbReference type="SMART" id="SM00967">
    <property type="entry name" value="SpoU_sub_bind"/>
    <property type="match status" value="1"/>
</dbReference>
<dbReference type="SUPFAM" id="SSF75217">
    <property type="entry name" value="alpha/beta knot"/>
    <property type="match status" value="1"/>
</dbReference>
<dbReference type="AlphaFoldDB" id="A0A0R1TYV9"/>
<evidence type="ECO:0000256" key="2">
    <source>
        <dbReference type="ARBA" id="ARBA00022603"/>
    </source>
</evidence>
<dbReference type="GO" id="GO:0003723">
    <property type="term" value="F:RNA binding"/>
    <property type="evidence" value="ECO:0007669"/>
    <property type="project" value="InterPro"/>
</dbReference>
<dbReference type="PANTHER" id="PTHR43191:SF2">
    <property type="entry name" value="RRNA METHYLTRANSFERASE 3, MITOCHONDRIAL"/>
    <property type="match status" value="1"/>
</dbReference>
<dbReference type="SUPFAM" id="SSF55315">
    <property type="entry name" value="L30e-like"/>
    <property type="match status" value="1"/>
</dbReference>
<dbReference type="PATRIC" id="fig|1423724.4.peg.1065"/>
<name>A0A0R1TYV9_9LACO</name>
<evidence type="ECO:0000256" key="1">
    <source>
        <dbReference type="ARBA" id="ARBA00007228"/>
    </source>
</evidence>
<accession>A0A0R1TYV9</accession>
<reference evidence="5 6" key="1">
    <citation type="journal article" date="2015" name="Genome Announc.">
        <title>Expanding the biotechnology potential of lactobacilli through comparative genomics of 213 strains and associated genera.</title>
        <authorList>
            <person name="Sun Z."/>
            <person name="Harris H.M."/>
            <person name="McCann A."/>
            <person name="Guo C."/>
            <person name="Argimon S."/>
            <person name="Zhang W."/>
            <person name="Yang X."/>
            <person name="Jeffery I.B."/>
            <person name="Cooney J.C."/>
            <person name="Kagawa T.F."/>
            <person name="Liu W."/>
            <person name="Song Y."/>
            <person name="Salvetti E."/>
            <person name="Wrobel A."/>
            <person name="Rasinkangas P."/>
            <person name="Parkhill J."/>
            <person name="Rea M.C."/>
            <person name="O'Sullivan O."/>
            <person name="Ritari J."/>
            <person name="Douillard F.P."/>
            <person name="Paul Ross R."/>
            <person name="Yang R."/>
            <person name="Briner A.E."/>
            <person name="Felis G.E."/>
            <person name="de Vos W.M."/>
            <person name="Barrangou R."/>
            <person name="Klaenhammer T.R."/>
            <person name="Caufield P.W."/>
            <person name="Cui Y."/>
            <person name="Zhang H."/>
            <person name="O'Toole P.W."/>
        </authorList>
    </citation>
    <scope>NUCLEOTIDE SEQUENCE [LARGE SCALE GENOMIC DNA]</scope>
    <source>
        <strain evidence="5 6">DSM 16634</strain>
    </source>
</reference>
<dbReference type="GO" id="GO:0032259">
    <property type="term" value="P:methylation"/>
    <property type="evidence" value="ECO:0007669"/>
    <property type="project" value="UniProtKB-KW"/>
</dbReference>
<proteinExistence type="inferred from homology"/>
<feature type="domain" description="RNA 2-O ribose methyltransferase substrate binding" evidence="4">
    <location>
        <begin position="33"/>
        <end position="103"/>
    </location>
</feature>
<dbReference type="InterPro" id="IPR029064">
    <property type="entry name" value="Ribosomal_eL30-like_sf"/>
</dbReference>
<dbReference type="STRING" id="1423724.FC32_GL001023"/>
<dbReference type="InterPro" id="IPR029028">
    <property type="entry name" value="Alpha/beta_knot_MTases"/>
</dbReference>
<keyword evidence="2 5" id="KW-0489">Methyltransferase</keyword>
<evidence type="ECO:0000256" key="3">
    <source>
        <dbReference type="ARBA" id="ARBA00022679"/>
    </source>
</evidence>
<dbReference type="InterPro" id="IPR013123">
    <property type="entry name" value="SpoU_subst-bd"/>
</dbReference>
<dbReference type="GO" id="GO:0005737">
    <property type="term" value="C:cytoplasm"/>
    <property type="evidence" value="ECO:0007669"/>
    <property type="project" value="UniProtKB-ARBA"/>
</dbReference>
<dbReference type="InterPro" id="IPR053888">
    <property type="entry name" value="MRM3-like_sub_bind"/>
</dbReference>
<dbReference type="eggNOG" id="COG0566">
    <property type="taxonomic scope" value="Bacteria"/>
</dbReference>
<dbReference type="InterPro" id="IPR051259">
    <property type="entry name" value="rRNA_Methyltransferase"/>
</dbReference>
<evidence type="ECO:0000313" key="6">
    <source>
        <dbReference type="Proteomes" id="UP000051324"/>
    </source>
</evidence>
<dbReference type="InterPro" id="IPR001537">
    <property type="entry name" value="SpoU_MeTrfase"/>
</dbReference>
<comment type="caution">
    <text evidence="5">The sequence shown here is derived from an EMBL/GenBank/DDBJ whole genome shotgun (WGS) entry which is preliminary data.</text>
</comment>
<dbReference type="GO" id="GO:0006396">
    <property type="term" value="P:RNA processing"/>
    <property type="evidence" value="ECO:0007669"/>
    <property type="project" value="InterPro"/>
</dbReference>
<dbReference type="GO" id="GO:0008173">
    <property type="term" value="F:RNA methyltransferase activity"/>
    <property type="evidence" value="ECO:0007669"/>
    <property type="project" value="InterPro"/>
</dbReference>
<dbReference type="Proteomes" id="UP000051324">
    <property type="component" value="Unassembled WGS sequence"/>
</dbReference>
<keyword evidence="3 5" id="KW-0808">Transferase</keyword>
<gene>
    <name evidence="5" type="ORF">FC32_GL001023</name>
</gene>
<evidence type="ECO:0000313" key="5">
    <source>
        <dbReference type="EMBL" id="KRL83762.1"/>
    </source>
</evidence>
<dbReference type="InterPro" id="IPR029026">
    <property type="entry name" value="tRNA_m1G_MTases_N"/>
</dbReference>
<protein>
    <submittedName>
        <fullName evidence="5">23S rRNA methyltransferase</fullName>
    </submittedName>
</protein>